<accession>A0A221W4E0</accession>
<reference evidence="1 2" key="1">
    <citation type="submission" date="2017-07" db="EMBL/GenBank/DDBJ databases">
        <title>Complete genome sequence of Actinoalloteichus hoggarensis DSM 45943, type strain of Actinoalloteichus hoggarensis.</title>
        <authorList>
            <person name="Ruckert C."/>
            <person name="Nouioui I."/>
            <person name="Willmese J."/>
            <person name="van Wezel G."/>
            <person name="Klenk H.-P."/>
            <person name="Kalinowski J."/>
            <person name="Zotchev S.B."/>
        </authorList>
    </citation>
    <scope>NUCLEOTIDE SEQUENCE [LARGE SCALE GENOMIC DNA]</scope>
    <source>
        <strain evidence="1 2">DSM 45943</strain>
    </source>
</reference>
<dbReference type="AlphaFoldDB" id="A0A221W4E0"/>
<protein>
    <submittedName>
        <fullName evidence="1">Uncharacterized protein</fullName>
    </submittedName>
</protein>
<dbReference type="KEGG" id="ahg:AHOG_14395"/>
<gene>
    <name evidence="1" type="ORF">AHOG_14395</name>
</gene>
<organism evidence="1 2">
    <name type="scientific">Actinoalloteichus hoggarensis</name>
    <dbReference type="NCBI Taxonomy" id="1470176"/>
    <lineage>
        <taxon>Bacteria</taxon>
        <taxon>Bacillati</taxon>
        <taxon>Actinomycetota</taxon>
        <taxon>Actinomycetes</taxon>
        <taxon>Pseudonocardiales</taxon>
        <taxon>Pseudonocardiaceae</taxon>
        <taxon>Actinoalloteichus</taxon>
    </lineage>
</organism>
<dbReference type="RefSeq" id="WP_093941827.1">
    <property type="nucleotide sequence ID" value="NZ_CP022521.1"/>
</dbReference>
<dbReference type="Proteomes" id="UP000204221">
    <property type="component" value="Chromosome"/>
</dbReference>
<evidence type="ECO:0000313" key="2">
    <source>
        <dbReference type="Proteomes" id="UP000204221"/>
    </source>
</evidence>
<dbReference type="OrthoDB" id="117809at2"/>
<keyword evidence="2" id="KW-1185">Reference proteome</keyword>
<dbReference type="EMBL" id="CP022521">
    <property type="protein sequence ID" value="ASO20521.1"/>
    <property type="molecule type" value="Genomic_DNA"/>
</dbReference>
<sequence length="91" mass="9828">MTKVVVTDHAFLDVTDETRGRDAVRVEFSVRSCRTEPETVLAPRATVIRYGIGYDDVEAAGVRGIAVATVPDHGSDAARSGSPACRRRSRP</sequence>
<name>A0A221W4E0_9PSEU</name>
<proteinExistence type="predicted"/>
<evidence type="ECO:0000313" key="1">
    <source>
        <dbReference type="EMBL" id="ASO20521.1"/>
    </source>
</evidence>